<feature type="domain" description="Reverse transcriptase" evidence="1">
    <location>
        <begin position="166"/>
        <end position="295"/>
    </location>
</feature>
<keyword evidence="2" id="KW-0695">RNA-directed DNA polymerase</keyword>
<dbReference type="AlphaFoldDB" id="A0A518EUS4"/>
<protein>
    <submittedName>
        <fullName evidence="2">Reverse transcriptase (RNA-dependent DNA polymerase)</fullName>
    </submittedName>
</protein>
<evidence type="ECO:0000313" key="3">
    <source>
        <dbReference type="Proteomes" id="UP000320390"/>
    </source>
</evidence>
<keyword evidence="3" id="KW-1185">Reference proteome</keyword>
<dbReference type="Proteomes" id="UP000320390">
    <property type="component" value="Chromosome"/>
</dbReference>
<sequence>MQEYAIYPQIYLSPRSTEARLRSMPSKKEWKLPKASYLWAIKHLQLEGDGDLFPRPFELDAIYGQRSALVSQLADLSVPNYAWRGGRRLIVPKRGLGSRAATQLDPLDSVIISALLHKYGRRIEEARVPRSSFVVYSNRFVRESNGFMYAQDRPWQRFWRDSTKCVRDDAFTHIARVDIADFYNQIYHHSVENRLLDAGLPLPIIRTFVRFLGSLTGKVSRGVAVGPHATHLLAELSLDPVDRSLIAKGVRFRRFADDYHLYARSYSEAHTLILTLADALDRHQRLALQGQKSRIDTAEVFAADASILEKEQETPTVETVLRRVQRAHSESRAALILSSEEEAAVQAISEEQTTTLLVDAATSDPPELTRAAWILRALGQVRSSAALPFVFESLDQIYPILADVVRYVQTLARSGVYPPESSVDGAVALLDTDFGKYLSYVQLSLIALVAGNPAAADRSMLAGRYETLSTAGKREVILLAGGTTIGCWLTELKSDFGSMDPWIRRAFIASSPSMSGDEARFWSDSVKGHFDALENIVASEAFGTSLHGRLRLTS</sequence>
<name>A0A518EUS4_9BACT</name>
<dbReference type="CDD" id="cd01646">
    <property type="entry name" value="RT_Bac_retron_I"/>
    <property type="match status" value="1"/>
</dbReference>
<accession>A0A518EUS4</accession>
<dbReference type="EMBL" id="CP036434">
    <property type="protein sequence ID" value="QDV07853.1"/>
    <property type="molecule type" value="Genomic_DNA"/>
</dbReference>
<evidence type="ECO:0000259" key="1">
    <source>
        <dbReference type="Pfam" id="PF00078"/>
    </source>
</evidence>
<dbReference type="GO" id="GO:0003964">
    <property type="term" value="F:RNA-directed DNA polymerase activity"/>
    <property type="evidence" value="ECO:0007669"/>
    <property type="project" value="UniProtKB-KW"/>
</dbReference>
<evidence type="ECO:0000313" key="2">
    <source>
        <dbReference type="EMBL" id="QDV07853.1"/>
    </source>
</evidence>
<keyword evidence="2" id="KW-0808">Transferase</keyword>
<keyword evidence="2" id="KW-0548">Nucleotidyltransferase</keyword>
<dbReference type="OrthoDB" id="9793236at2"/>
<organism evidence="2 3">
    <name type="scientific">Saltatorellus ferox</name>
    <dbReference type="NCBI Taxonomy" id="2528018"/>
    <lineage>
        <taxon>Bacteria</taxon>
        <taxon>Pseudomonadati</taxon>
        <taxon>Planctomycetota</taxon>
        <taxon>Planctomycetia</taxon>
        <taxon>Planctomycetia incertae sedis</taxon>
        <taxon>Saltatorellus</taxon>
    </lineage>
</organism>
<proteinExistence type="predicted"/>
<dbReference type="Pfam" id="PF00078">
    <property type="entry name" value="RVT_1"/>
    <property type="match status" value="1"/>
</dbReference>
<dbReference type="InterPro" id="IPR000477">
    <property type="entry name" value="RT_dom"/>
</dbReference>
<gene>
    <name evidence="2" type="ORF">Poly30_33860</name>
</gene>
<reference evidence="2 3" key="1">
    <citation type="submission" date="2019-02" db="EMBL/GenBank/DDBJ databases">
        <title>Deep-cultivation of Planctomycetes and their phenomic and genomic characterization uncovers novel biology.</title>
        <authorList>
            <person name="Wiegand S."/>
            <person name="Jogler M."/>
            <person name="Boedeker C."/>
            <person name="Pinto D."/>
            <person name="Vollmers J."/>
            <person name="Rivas-Marin E."/>
            <person name="Kohn T."/>
            <person name="Peeters S.H."/>
            <person name="Heuer A."/>
            <person name="Rast P."/>
            <person name="Oberbeckmann S."/>
            <person name="Bunk B."/>
            <person name="Jeske O."/>
            <person name="Meyerdierks A."/>
            <person name="Storesund J.E."/>
            <person name="Kallscheuer N."/>
            <person name="Luecker S."/>
            <person name="Lage O.M."/>
            <person name="Pohl T."/>
            <person name="Merkel B.J."/>
            <person name="Hornburger P."/>
            <person name="Mueller R.-W."/>
            <person name="Bruemmer F."/>
            <person name="Labrenz M."/>
            <person name="Spormann A.M."/>
            <person name="Op den Camp H."/>
            <person name="Overmann J."/>
            <person name="Amann R."/>
            <person name="Jetten M.S.M."/>
            <person name="Mascher T."/>
            <person name="Medema M.H."/>
            <person name="Devos D.P."/>
            <person name="Kaster A.-K."/>
            <person name="Ovreas L."/>
            <person name="Rohde M."/>
            <person name="Galperin M.Y."/>
            <person name="Jogler C."/>
        </authorList>
    </citation>
    <scope>NUCLEOTIDE SEQUENCE [LARGE SCALE GENOMIC DNA]</scope>
    <source>
        <strain evidence="2 3">Poly30</strain>
    </source>
</reference>